<feature type="non-terminal residue" evidence="2">
    <location>
        <position position="107"/>
    </location>
</feature>
<keyword evidence="1" id="KW-0472">Membrane</keyword>
<dbReference type="Proteomes" id="UP000823851">
    <property type="component" value="Unassembled WGS sequence"/>
</dbReference>
<evidence type="ECO:0000313" key="3">
    <source>
        <dbReference type="Proteomes" id="UP000823851"/>
    </source>
</evidence>
<reference evidence="2" key="2">
    <citation type="submission" date="2021-04" db="EMBL/GenBank/DDBJ databases">
        <authorList>
            <person name="Gilroy R."/>
        </authorList>
    </citation>
    <scope>NUCLEOTIDE SEQUENCE</scope>
    <source>
        <strain evidence="2">ChiHjej8B7-25341</strain>
    </source>
</reference>
<feature type="transmembrane region" description="Helical" evidence="1">
    <location>
        <begin position="39"/>
        <end position="57"/>
    </location>
</feature>
<dbReference type="EMBL" id="DWUW01000302">
    <property type="protein sequence ID" value="HJD32372.1"/>
    <property type="molecule type" value="Genomic_DNA"/>
</dbReference>
<dbReference type="AlphaFoldDB" id="A0A9D2R014"/>
<evidence type="ECO:0000256" key="1">
    <source>
        <dbReference type="SAM" id="Phobius"/>
    </source>
</evidence>
<sequence>MLTFVLAGMETALHMGILAGAFFALYGKEEYKRGKRTGIWLWFVLLCVVEVLRRLFAAGSLDSVWFLGVLEGCWLWSYGRGRGTSALVWGIFLHCTELLLHVPAQIM</sequence>
<comment type="caution">
    <text evidence="2">The sequence shown here is derived from an EMBL/GenBank/DDBJ whole genome shotgun (WGS) entry which is preliminary data.</text>
</comment>
<feature type="transmembrane region" description="Helical" evidence="1">
    <location>
        <begin position="6"/>
        <end position="27"/>
    </location>
</feature>
<proteinExistence type="predicted"/>
<organism evidence="2 3">
    <name type="scientific">Candidatus Eisenbergiella stercorigallinarum</name>
    <dbReference type="NCBI Taxonomy" id="2838557"/>
    <lineage>
        <taxon>Bacteria</taxon>
        <taxon>Bacillati</taxon>
        <taxon>Bacillota</taxon>
        <taxon>Clostridia</taxon>
        <taxon>Lachnospirales</taxon>
        <taxon>Lachnospiraceae</taxon>
        <taxon>Eisenbergiella</taxon>
    </lineage>
</organism>
<reference evidence="2" key="1">
    <citation type="journal article" date="2021" name="PeerJ">
        <title>Extensive microbial diversity within the chicken gut microbiome revealed by metagenomics and culture.</title>
        <authorList>
            <person name="Gilroy R."/>
            <person name="Ravi A."/>
            <person name="Getino M."/>
            <person name="Pursley I."/>
            <person name="Horton D.L."/>
            <person name="Alikhan N.F."/>
            <person name="Baker D."/>
            <person name="Gharbi K."/>
            <person name="Hall N."/>
            <person name="Watson M."/>
            <person name="Adriaenssens E.M."/>
            <person name="Foster-Nyarko E."/>
            <person name="Jarju S."/>
            <person name="Secka A."/>
            <person name="Antonio M."/>
            <person name="Oren A."/>
            <person name="Chaudhuri R.R."/>
            <person name="La Ragione R."/>
            <person name="Hildebrand F."/>
            <person name="Pallen M.J."/>
        </authorList>
    </citation>
    <scope>NUCLEOTIDE SEQUENCE</scope>
    <source>
        <strain evidence="2">ChiHjej8B7-25341</strain>
    </source>
</reference>
<evidence type="ECO:0000313" key="2">
    <source>
        <dbReference type="EMBL" id="HJD32372.1"/>
    </source>
</evidence>
<gene>
    <name evidence="2" type="ORF">H9912_10585</name>
</gene>
<name>A0A9D2R014_9FIRM</name>
<keyword evidence="1" id="KW-0812">Transmembrane</keyword>
<accession>A0A9D2R014</accession>
<keyword evidence="1" id="KW-1133">Transmembrane helix</keyword>
<protein>
    <submittedName>
        <fullName evidence="2">Uncharacterized protein</fullName>
    </submittedName>
</protein>